<comment type="caution">
    <text evidence="9">The sequence shown here is derived from an EMBL/GenBank/DDBJ whole genome shotgun (WGS) entry which is preliminary data.</text>
</comment>
<evidence type="ECO:0000259" key="8">
    <source>
        <dbReference type="SMART" id="SM00014"/>
    </source>
</evidence>
<keyword evidence="10" id="KW-1185">Reference proteome</keyword>
<evidence type="ECO:0000256" key="6">
    <source>
        <dbReference type="SAM" id="MobiDB-lite"/>
    </source>
</evidence>
<protein>
    <recommendedName>
        <fullName evidence="8">Phosphatidic acid phosphatase type 2/haloperoxidase domain-containing protein</fullName>
    </recommendedName>
</protein>
<keyword evidence="3 7" id="KW-0812">Transmembrane</keyword>
<name>A0A8H8BT63_9HELO</name>
<keyword evidence="5 7" id="KW-0472">Membrane</keyword>
<gene>
    <name evidence="9" type="ORF">IFR04_003668</name>
</gene>
<dbReference type="Proteomes" id="UP000664132">
    <property type="component" value="Unassembled WGS sequence"/>
</dbReference>
<feature type="domain" description="Phosphatidic acid phosphatase type 2/haloperoxidase" evidence="8">
    <location>
        <begin position="132"/>
        <end position="282"/>
    </location>
</feature>
<feature type="compositionally biased region" description="Gly residues" evidence="6">
    <location>
        <begin position="338"/>
        <end position="347"/>
    </location>
</feature>
<dbReference type="GO" id="GO:0046839">
    <property type="term" value="P:phospholipid dephosphorylation"/>
    <property type="evidence" value="ECO:0007669"/>
    <property type="project" value="TreeGrafter"/>
</dbReference>
<accession>A0A8H8BT63</accession>
<dbReference type="OrthoDB" id="10030083at2759"/>
<evidence type="ECO:0000313" key="9">
    <source>
        <dbReference type="EMBL" id="KAG4423170.1"/>
    </source>
</evidence>
<dbReference type="EMBL" id="JAFJYH010000038">
    <property type="protein sequence ID" value="KAG4423170.1"/>
    <property type="molecule type" value="Genomic_DNA"/>
</dbReference>
<dbReference type="SUPFAM" id="SSF48317">
    <property type="entry name" value="Acid phosphatase/Vanadium-dependent haloperoxidase"/>
    <property type="match status" value="1"/>
</dbReference>
<dbReference type="Gene3D" id="1.20.144.10">
    <property type="entry name" value="Phosphatidic acid phosphatase type 2/haloperoxidase"/>
    <property type="match status" value="1"/>
</dbReference>
<feature type="transmembrane region" description="Helical" evidence="7">
    <location>
        <begin position="45"/>
        <end position="66"/>
    </location>
</feature>
<sequence length="379" mass="41756">MNFFKRRQRDPAVAETSTTHHREKRAPVAATNMNRRPTFGQWLKVIWLDLYTMAAMGMIGLGVYTAHPAPSRSFPVYFQDGEIVYPQFAYPMRNEIVPIWAAALLASLVPIAIFLIMQIRIRSFWDVNNATIGLLYSLITAAVFQVFLKWLIGGLRPHFLTVCKPNIPAITTQETGNGLRQIMYDRTICTGDESEIDDSLESFPSGHSTAAFAGFVFLSIYLNAKLKVWSNYHPAMWKLIATYAPILGATLIAGALTIDEFHNWYDCLAGAIIGTIMAFSSYRMVYASIWDWRTNHIPLNRATAFPGSGVGGEVDLEHAVFTRKVGWGGQGVGIGEGHVGGRHGNGVGHHSNGVGNGSSYTSRKPVAANGHHHGSETMV</sequence>
<dbReference type="PANTHER" id="PTHR10165:SF84">
    <property type="entry name" value="PHOSPHATIDIC ACID PHOSPHATASE BETA"/>
    <property type="match status" value="1"/>
</dbReference>
<evidence type="ECO:0000313" key="10">
    <source>
        <dbReference type="Proteomes" id="UP000664132"/>
    </source>
</evidence>
<feature type="transmembrane region" description="Helical" evidence="7">
    <location>
        <begin position="96"/>
        <end position="117"/>
    </location>
</feature>
<feature type="transmembrane region" description="Helical" evidence="7">
    <location>
        <begin position="129"/>
        <end position="152"/>
    </location>
</feature>
<feature type="transmembrane region" description="Helical" evidence="7">
    <location>
        <begin position="206"/>
        <end position="224"/>
    </location>
</feature>
<evidence type="ECO:0000256" key="3">
    <source>
        <dbReference type="ARBA" id="ARBA00022692"/>
    </source>
</evidence>
<feature type="region of interest" description="Disordered" evidence="6">
    <location>
        <begin position="1"/>
        <end position="26"/>
    </location>
</feature>
<dbReference type="FunFam" id="1.20.144.10:FF:000035">
    <property type="entry name" value="Putative Lipid phosphate phosphatase 1"/>
    <property type="match status" value="1"/>
</dbReference>
<dbReference type="SMART" id="SM00014">
    <property type="entry name" value="acidPPc"/>
    <property type="match status" value="1"/>
</dbReference>
<keyword evidence="4 7" id="KW-1133">Transmembrane helix</keyword>
<dbReference type="Pfam" id="PF01569">
    <property type="entry name" value="PAP2"/>
    <property type="match status" value="1"/>
</dbReference>
<dbReference type="AlphaFoldDB" id="A0A8H8BT63"/>
<dbReference type="GO" id="GO:0006644">
    <property type="term" value="P:phospholipid metabolic process"/>
    <property type="evidence" value="ECO:0007669"/>
    <property type="project" value="InterPro"/>
</dbReference>
<dbReference type="GO" id="GO:0008195">
    <property type="term" value="F:phosphatidate phosphatase activity"/>
    <property type="evidence" value="ECO:0007669"/>
    <property type="project" value="TreeGrafter"/>
</dbReference>
<dbReference type="GO" id="GO:0016020">
    <property type="term" value="C:membrane"/>
    <property type="evidence" value="ECO:0007669"/>
    <property type="project" value="UniProtKB-SubCell"/>
</dbReference>
<comment type="similarity">
    <text evidence="2">Belongs to the PA-phosphatase related phosphoesterase family.</text>
</comment>
<organism evidence="9 10">
    <name type="scientific">Cadophora malorum</name>
    <dbReference type="NCBI Taxonomy" id="108018"/>
    <lineage>
        <taxon>Eukaryota</taxon>
        <taxon>Fungi</taxon>
        <taxon>Dikarya</taxon>
        <taxon>Ascomycota</taxon>
        <taxon>Pezizomycotina</taxon>
        <taxon>Leotiomycetes</taxon>
        <taxon>Helotiales</taxon>
        <taxon>Ploettnerulaceae</taxon>
        <taxon>Cadophora</taxon>
    </lineage>
</organism>
<feature type="transmembrane region" description="Helical" evidence="7">
    <location>
        <begin position="268"/>
        <end position="286"/>
    </location>
</feature>
<dbReference type="PANTHER" id="PTHR10165">
    <property type="entry name" value="LIPID PHOSPHATE PHOSPHATASE"/>
    <property type="match status" value="1"/>
</dbReference>
<evidence type="ECO:0000256" key="1">
    <source>
        <dbReference type="ARBA" id="ARBA00004141"/>
    </source>
</evidence>
<feature type="transmembrane region" description="Helical" evidence="7">
    <location>
        <begin position="236"/>
        <end position="256"/>
    </location>
</feature>
<proteinExistence type="inferred from homology"/>
<evidence type="ECO:0000256" key="4">
    <source>
        <dbReference type="ARBA" id="ARBA00022989"/>
    </source>
</evidence>
<dbReference type="InterPro" id="IPR043216">
    <property type="entry name" value="PAP-like"/>
</dbReference>
<evidence type="ECO:0000256" key="2">
    <source>
        <dbReference type="ARBA" id="ARBA00008816"/>
    </source>
</evidence>
<evidence type="ECO:0000256" key="5">
    <source>
        <dbReference type="ARBA" id="ARBA00023136"/>
    </source>
</evidence>
<evidence type="ECO:0000256" key="7">
    <source>
        <dbReference type="SAM" id="Phobius"/>
    </source>
</evidence>
<dbReference type="InterPro" id="IPR036938">
    <property type="entry name" value="PAP2/HPO_sf"/>
</dbReference>
<dbReference type="CDD" id="cd03390">
    <property type="entry name" value="PAP2_containing_1_like"/>
    <property type="match status" value="1"/>
</dbReference>
<comment type="subcellular location">
    <subcellularLocation>
        <location evidence="1">Membrane</location>
        <topology evidence="1">Multi-pass membrane protein</topology>
    </subcellularLocation>
</comment>
<dbReference type="InterPro" id="IPR000326">
    <property type="entry name" value="PAP2/HPO"/>
</dbReference>
<reference evidence="9" key="1">
    <citation type="submission" date="2021-02" db="EMBL/GenBank/DDBJ databases">
        <title>Genome sequence Cadophora malorum strain M34.</title>
        <authorList>
            <person name="Stefanovic E."/>
            <person name="Vu D."/>
            <person name="Scully C."/>
            <person name="Dijksterhuis J."/>
            <person name="Roader J."/>
            <person name="Houbraken J."/>
        </authorList>
    </citation>
    <scope>NUCLEOTIDE SEQUENCE</scope>
    <source>
        <strain evidence="9">M34</strain>
    </source>
</reference>
<feature type="region of interest" description="Disordered" evidence="6">
    <location>
        <begin position="338"/>
        <end position="379"/>
    </location>
</feature>